<sequence length="130" mass="15274">MHLLIFLLHSFSKCIPWYRMHQYAPCYSVTSLICIIISYIIIIIGIITMFIIVLHKQTNFTLHYICTVHSSFYIALLNFIMHNAHSWVTLVCTNYTMHTCLILLHDSPIHLAIIYFIPPFFGCLYILNIH</sequence>
<feature type="transmembrane region" description="Helical" evidence="1">
    <location>
        <begin position="109"/>
        <end position="127"/>
    </location>
</feature>
<dbReference type="AlphaFoldDB" id="A0A8D8Y2X5"/>
<keyword evidence="1" id="KW-0812">Transmembrane</keyword>
<evidence type="ECO:0000313" key="2">
    <source>
        <dbReference type="EMBL" id="CAG6716210.1"/>
    </source>
</evidence>
<evidence type="ECO:0000256" key="1">
    <source>
        <dbReference type="SAM" id="Phobius"/>
    </source>
</evidence>
<organism evidence="2">
    <name type="scientific">Cacopsylla melanoneura</name>
    <dbReference type="NCBI Taxonomy" id="428564"/>
    <lineage>
        <taxon>Eukaryota</taxon>
        <taxon>Metazoa</taxon>
        <taxon>Ecdysozoa</taxon>
        <taxon>Arthropoda</taxon>
        <taxon>Hexapoda</taxon>
        <taxon>Insecta</taxon>
        <taxon>Pterygota</taxon>
        <taxon>Neoptera</taxon>
        <taxon>Paraneoptera</taxon>
        <taxon>Hemiptera</taxon>
        <taxon>Sternorrhyncha</taxon>
        <taxon>Psylloidea</taxon>
        <taxon>Psyllidae</taxon>
        <taxon>Psyllinae</taxon>
        <taxon>Cacopsylla</taxon>
    </lineage>
</organism>
<reference evidence="2" key="1">
    <citation type="submission" date="2021-05" db="EMBL/GenBank/DDBJ databases">
        <authorList>
            <person name="Alioto T."/>
            <person name="Alioto T."/>
            <person name="Gomez Garrido J."/>
        </authorList>
    </citation>
    <scope>NUCLEOTIDE SEQUENCE</scope>
</reference>
<proteinExistence type="predicted"/>
<accession>A0A8D8Y2X5</accession>
<name>A0A8D8Y2X5_9HEMI</name>
<keyword evidence="1" id="KW-1133">Transmembrane helix</keyword>
<protein>
    <submittedName>
        <fullName evidence="2">Uncharacterized protein</fullName>
    </submittedName>
</protein>
<feature type="transmembrane region" description="Helical" evidence="1">
    <location>
        <begin position="28"/>
        <end position="54"/>
    </location>
</feature>
<dbReference type="EMBL" id="HBUF01354084">
    <property type="protein sequence ID" value="CAG6716210.1"/>
    <property type="molecule type" value="Transcribed_RNA"/>
</dbReference>
<keyword evidence="1" id="KW-0472">Membrane</keyword>
<feature type="transmembrane region" description="Helical" evidence="1">
    <location>
        <begin position="61"/>
        <end position="81"/>
    </location>
</feature>